<reference evidence="2 3" key="1">
    <citation type="submission" date="2017-09" db="EMBL/GenBank/DDBJ databases">
        <authorList>
            <consortium name="International Durum Wheat Genome Sequencing Consortium (IDWGSC)"/>
            <person name="Milanesi L."/>
        </authorList>
    </citation>
    <scope>NUCLEOTIDE SEQUENCE [LARGE SCALE GENOMIC DNA]</scope>
    <source>
        <strain evidence="3">cv. Svevo</strain>
    </source>
</reference>
<sequence length="112" mass="12216">MMACALSIAQPTALAPCGGGGGGSSKSIPRNLPKLRSPMVSGNSSVATTVLRMQNSPRRRGSLRALQCVTRRQDEKSRCRCQGCAGQFRSLLRERRQIRQEFGESPPISHYI</sequence>
<keyword evidence="3" id="KW-1185">Reference proteome</keyword>
<accession>A0A9R1S4L3</accession>
<evidence type="ECO:0000313" key="2">
    <source>
        <dbReference type="EMBL" id="VAH79957.1"/>
    </source>
</evidence>
<gene>
    <name evidence="2" type="ORF">TRITD_3Bv1G174650</name>
</gene>
<protein>
    <submittedName>
        <fullName evidence="2">Uncharacterized protein</fullName>
    </submittedName>
</protein>
<proteinExistence type="predicted"/>
<dbReference type="Proteomes" id="UP000324705">
    <property type="component" value="Chromosome 3B"/>
</dbReference>
<name>A0A9R1S4L3_TRITD</name>
<evidence type="ECO:0000313" key="3">
    <source>
        <dbReference type="Proteomes" id="UP000324705"/>
    </source>
</evidence>
<dbReference type="AlphaFoldDB" id="A0A9R1S4L3"/>
<feature type="region of interest" description="Disordered" evidence="1">
    <location>
        <begin position="14"/>
        <end position="45"/>
    </location>
</feature>
<organism evidence="2 3">
    <name type="scientific">Triticum turgidum subsp. durum</name>
    <name type="common">Durum wheat</name>
    <name type="synonym">Triticum durum</name>
    <dbReference type="NCBI Taxonomy" id="4567"/>
    <lineage>
        <taxon>Eukaryota</taxon>
        <taxon>Viridiplantae</taxon>
        <taxon>Streptophyta</taxon>
        <taxon>Embryophyta</taxon>
        <taxon>Tracheophyta</taxon>
        <taxon>Spermatophyta</taxon>
        <taxon>Magnoliopsida</taxon>
        <taxon>Liliopsida</taxon>
        <taxon>Poales</taxon>
        <taxon>Poaceae</taxon>
        <taxon>BOP clade</taxon>
        <taxon>Pooideae</taxon>
        <taxon>Triticodae</taxon>
        <taxon>Triticeae</taxon>
        <taxon>Triticinae</taxon>
        <taxon>Triticum</taxon>
    </lineage>
</organism>
<dbReference type="Gramene" id="TRITD3Bv1G174650.1">
    <property type="protein sequence ID" value="TRITD3Bv1G174650.1"/>
    <property type="gene ID" value="TRITD3Bv1G174650"/>
</dbReference>
<dbReference type="EMBL" id="LT934116">
    <property type="protein sequence ID" value="VAH79957.1"/>
    <property type="molecule type" value="Genomic_DNA"/>
</dbReference>
<evidence type="ECO:0000256" key="1">
    <source>
        <dbReference type="SAM" id="MobiDB-lite"/>
    </source>
</evidence>